<keyword evidence="4" id="KW-0808">Transferase</keyword>
<dbReference type="CDD" id="cd02440">
    <property type="entry name" value="AdoMet_MTases"/>
    <property type="match status" value="1"/>
</dbReference>
<evidence type="ECO:0000313" key="13">
    <source>
        <dbReference type="Proteomes" id="UP000001645"/>
    </source>
</evidence>
<protein>
    <recommendedName>
        <fullName evidence="7">protein N-terminal methyltransferase</fullName>
        <ecNumber evidence="7">2.1.1.244</ecNumber>
    </recommendedName>
</protein>
<dbReference type="GO" id="GO:0005634">
    <property type="term" value="C:nucleus"/>
    <property type="evidence" value="ECO:0007669"/>
    <property type="project" value="UniProtKB-SubCell"/>
</dbReference>
<evidence type="ECO:0000256" key="7">
    <source>
        <dbReference type="ARBA" id="ARBA00039112"/>
    </source>
</evidence>
<evidence type="ECO:0000313" key="12">
    <source>
        <dbReference type="Ensembl" id="ENSMGAP00000004862.2"/>
    </source>
</evidence>
<keyword evidence="13" id="KW-1185">Reference proteome</keyword>
<evidence type="ECO:0000256" key="5">
    <source>
        <dbReference type="ARBA" id="ARBA00022691"/>
    </source>
</evidence>
<dbReference type="Proteomes" id="UP000001645">
    <property type="component" value="Chromosome 19"/>
</dbReference>
<dbReference type="GO" id="GO:0032259">
    <property type="term" value="P:methylation"/>
    <property type="evidence" value="ECO:0007669"/>
    <property type="project" value="UniProtKB-KW"/>
</dbReference>
<reference evidence="12" key="2">
    <citation type="submission" date="2025-08" db="UniProtKB">
        <authorList>
            <consortium name="Ensembl"/>
        </authorList>
    </citation>
    <scope>IDENTIFICATION</scope>
</reference>
<dbReference type="EC" id="2.1.1.244" evidence="7"/>
<dbReference type="HOGENOM" id="CLU_055356_3_1_1"/>
<evidence type="ECO:0000256" key="8">
    <source>
        <dbReference type="ARBA" id="ARBA00047306"/>
    </source>
</evidence>
<dbReference type="Gene3D" id="3.40.50.150">
    <property type="entry name" value="Vaccinia Virus protein VP39"/>
    <property type="match status" value="1"/>
</dbReference>
<comment type="similarity">
    <text evidence="2">Belongs to the methyltransferase superfamily. NTM1 family.</text>
</comment>
<dbReference type="GeneTree" id="ENSGT00390000008371"/>
<dbReference type="FunFam" id="3.40.50.150:FF:000025">
    <property type="entry name" value="N-terminal Xaa-Pro-Lys N-methyltransferase 1"/>
    <property type="match status" value="1"/>
</dbReference>
<dbReference type="InterPro" id="IPR008576">
    <property type="entry name" value="MeTrfase_NTM1"/>
</dbReference>
<comment type="catalytic activity">
    <reaction evidence="8">
        <text>N-terminal L-seryl-L-prolyl-L-lysyl-[protein] + 3 S-adenosyl-L-methionine = N-terminal N,N,N-trimethyl-L-seryl-L-prolyl-L-lysyl-[protein] + 3 S-adenosyl-L-homocysteine + 3 H(+)</text>
        <dbReference type="Rhea" id="RHEA:54724"/>
        <dbReference type="Rhea" id="RHEA-COMP:13789"/>
        <dbReference type="Rhea" id="RHEA-COMP:13973"/>
        <dbReference type="ChEBI" id="CHEBI:15378"/>
        <dbReference type="ChEBI" id="CHEBI:57856"/>
        <dbReference type="ChEBI" id="CHEBI:59789"/>
        <dbReference type="ChEBI" id="CHEBI:138061"/>
        <dbReference type="ChEBI" id="CHEBI:138317"/>
        <dbReference type="EC" id="2.1.1.244"/>
    </reaction>
</comment>
<dbReference type="AlphaFoldDB" id="G1N0D6"/>
<proteinExistence type="inferred from homology"/>
<dbReference type="PANTHER" id="PTHR12753:SF1">
    <property type="entry name" value="N-TERMINAL XAA-PRO-LYS N-METHYLTRANSFERASE 1"/>
    <property type="match status" value="1"/>
</dbReference>
<reference evidence="12" key="3">
    <citation type="submission" date="2025-09" db="UniProtKB">
        <authorList>
            <consortium name="Ensembl"/>
        </authorList>
    </citation>
    <scope>IDENTIFICATION</scope>
</reference>
<dbReference type="InterPro" id="IPR029063">
    <property type="entry name" value="SAM-dependent_MTases_sf"/>
</dbReference>
<organism evidence="12 13">
    <name type="scientific">Meleagris gallopavo</name>
    <name type="common">Wild turkey</name>
    <dbReference type="NCBI Taxonomy" id="9103"/>
    <lineage>
        <taxon>Eukaryota</taxon>
        <taxon>Metazoa</taxon>
        <taxon>Chordata</taxon>
        <taxon>Craniata</taxon>
        <taxon>Vertebrata</taxon>
        <taxon>Euteleostomi</taxon>
        <taxon>Archelosauria</taxon>
        <taxon>Archosauria</taxon>
        <taxon>Dinosauria</taxon>
        <taxon>Saurischia</taxon>
        <taxon>Theropoda</taxon>
        <taxon>Coelurosauria</taxon>
        <taxon>Aves</taxon>
        <taxon>Neognathae</taxon>
        <taxon>Galloanserae</taxon>
        <taxon>Galliformes</taxon>
        <taxon>Phasianidae</taxon>
        <taxon>Meleagridinae</taxon>
        <taxon>Meleagris</taxon>
    </lineage>
</organism>
<comment type="catalytic activity">
    <reaction evidence="10">
        <text>N-terminal L-alanyl-L-prolyl-L-lysyl-[protein] + 3 S-adenosyl-L-methionine = N-terminal N,N,N-trimethyl-L-alanyl-L-prolyl-L-lysyl-[protein] + 3 S-adenosyl-L-homocysteine + 3 H(+)</text>
        <dbReference type="Rhea" id="RHEA:54712"/>
        <dbReference type="Rhea" id="RHEA-COMP:13785"/>
        <dbReference type="Rhea" id="RHEA-COMP:13971"/>
        <dbReference type="ChEBI" id="CHEBI:15378"/>
        <dbReference type="ChEBI" id="CHEBI:57856"/>
        <dbReference type="ChEBI" id="CHEBI:59789"/>
        <dbReference type="ChEBI" id="CHEBI:138057"/>
        <dbReference type="ChEBI" id="CHEBI:138315"/>
        <dbReference type="EC" id="2.1.1.244"/>
    </reaction>
</comment>
<dbReference type="PANTHER" id="PTHR12753">
    <property type="entry name" value="AD-003 - RELATED"/>
    <property type="match status" value="1"/>
</dbReference>
<evidence type="ECO:0000256" key="3">
    <source>
        <dbReference type="ARBA" id="ARBA00022603"/>
    </source>
</evidence>
<evidence type="ECO:0000256" key="10">
    <source>
        <dbReference type="ARBA" id="ARBA00048167"/>
    </source>
</evidence>
<dbReference type="Ensembl" id="ENSMGAT00000005584.2">
    <property type="protein sequence ID" value="ENSMGAP00000004862.2"/>
    <property type="gene ID" value="ENSMGAG00000004980.2"/>
</dbReference>
<dbReference type="GO" id="GO:0071885">
    <property type="term" value="F:N-terminal protein N-methyltransferase activity"/>
    <property type="evidence" value="ECO:0007669"/>
    <property type="project" value="UniProtKB-EC"/>
</dbReference>
<keyword evidence="5" id="KW-0949">S-adenosyl-L-methionine</keyword>
<feature type="region of interest" description="Disordered" evidence="11">
    <location>
        <begin position="1"/>
        <end position="33"/>
    </location>
</feature>
<comment type="subcellular location">
    <subcellularLocation>
        <location evidence="1">Nucleus</location>
    </subcellularLocation>
</comment>
<evidence type="ECO:0000256" key="1">
    <source>
        <dbReference type="ARBA" id="ARBA00004123"/>
    </source>
</evidence>
<dbReference type="Pfam" id="PF05891">
    <property type="entry name" value="Methyltransf_PK"/>
    <property type="match status" value="1"/>
</dbReference>
<gene>
    <name evidence="12" type="primary">NTMT1</name>
</gene>
<evidence type="ECO:0000256" key="6">
    <source>
        <dbReference type="ARBA" id="ARBA00023242"/>
    </source>
</evidence>
<evidence type="ECO:0000256" key="4">
    <source>
        <dbReference type="ARBA" id="ARBA00022679"/>
    </source>
</evidence>
<evidence type="ECO:0000256" key="2">
    <source>
        <dbReference type="ARBA" id="ARBA00009059"/>
    </source>
</evidence>
<feature type="compositionally biased region" description="Basic and acidic residues" evidence="11">
    <location>
        <begin position="1"/>
        <end position="22"/>
    </location>
</feature>
<dbReference type="SUPFAM" id="SSF53335">
    <property type="entry name" value="S-adenosyl-L-methionine-dependent methyltransferases"/>
    <property type="match status" value="1"/>
</dbReference>
<keyword evidence="6" id="KW-0539">Nucleus</keyword>
<evidence type="ECO:0000256" key="9">
    <source>
        <dbReference type="ARBA" id="ARBA00047885"/>
    </source>
</evidence>
<dbReference type="InParanoid" id="G1N0D6"/>
<evidence type="ECO:0000256" key="11">
    <source>
        <dbReference type="SAM" id="MobiDB-lite"/>
    </source>
</evidence>
<dbReference type="GO" id="GO:0005737">
    <property type="term" value="C:cytoplasm"/>
    <property type="evidence" value="ECO:0007669"/>
    <property type="project" value="TreeGrafter"/>
</dbReference>
<reference evidence="12 13" key="1">
    <citation type="journal article" date="2010" name="PLoS Biol.">
        <title>Multi-platform next-generation sequencing of the domestic turkey (Meleagris gallopavo): genome assembly and analysis.</title>
        <authorList>
            <person name="Dalloul R.A."/>
            <person name="Long J.A."/>
            <person name="Zimin A.V."/>
            <person name="Aslam L."/>
            <person name="Beal K."/>
            <person name="Blomberg L.A."/>
            <person name="Bouffard P."/>
            <person name="Burt D.W."/>
            <person name="Crasta O."/>
            <person name="Crooijmans R.P."/>
            <person name="Cooper K."/>
            <person name="Coulombe R.A."/>
            <person name="De S."/>
            <person name="Delany M.E."/>
            <person name="Dodgson J.B."/>
            <person name="Dong J.J."/>
            <person name="Evans C."/>
            <person name="Frederickson K.M."/>
            <person name="Flicek P."/>
            <person name="Florea L."/>
            <person name="Folkerts O."/>
            <person name="Groenen M.A."/>
            <person name="Harkins T.T."/>
            <person name="Herrero J."/>
            <person name="Hoffmann S."/>
            <person name="Megens H.J."/>
            <person name="Jiang A."/>
            <person name="de Jong P."/>
            <person name="Kaiser P."/>
            <person name="Kim H."/>
            <person name="Kim K.W."/>
            <person name="Kim S."/>
            <person name="Langenberger D."/>
            <person name="Lee M.K."/>
            <person name="Lee T."/>
            <person name="Mane S."/>
            <person name="Marcais G."/>
            <person name="Marz M."/>
            <person name="McElroy A.P."/>
            <person name="Modise T."/>
            <person name="Nefedov M."/>
            <person name="Notredame C."/>
            <person name="Paton I.R."/>
            <person name="Payne W.S."/>
            <person name="Pertea G."/>
            <person name="Prickett D."/>
            <person name="Puiu D."/>
            <person name="Qioa D."/>
            <person name="Raineri E."/>
            <person name="Ruffier M."/>
            <person name="Salzberg S.L."/>
            <person name="Schatz M.C."/>
            <person name="Scheuring C."/>
            <person name="Schmidt C.J."/>
            <person name="Schroeder S."/>
            <person name="Searle S.M."/>
            <person name="Smith E.J."/>
            <person name="Smith J."/>
            <person name="Sonstegard T.S."/>
            <person name="Stadler P.F."/>
            <person name="Tafer H."/>
            <person name="Tu Z.J."/>
            <person name="Van Tassell C.P."/>
            <person name="Vilella A.J."/>
            <person name="Williams K.P."/>
            <person name="Yorke J.A."/>
            <person name="Zhang L."/>
            <person name="Zhang H.B."/>
            <person name="Zhang X."/>
            <person name="Zhang Y."/>
            <person name="Reed K.M."/>
        </authorList>
    </citation>
    <scope>NUCLEOTIDE SEQUENCE [LARGE SCALE GENOMIC DNA]</scope>
</reference>
<accession>G1N0D6</accession>
<dbReference type="Bgee" id="ENSMGAG00000004980">
    <property type="expression patterns" value="Expressed in hindlimb stylopod and 17 other cell types or tissues"/>
</dbReference>
<sequence length="356" mass="39737">MLQPRESTHGGDEGDVPAKQRSDSPGVLAKGKEDQDCCSLDDLRNIPTREAPYIHPTNACPGCVMLLNAPADVAAQTLVVSCSACLFLKKWELHGTAAVNLFLKPKQIRSNCNVSCCLQIKSESHKGACPAASMTSEVVENEFEFYSKAEKYWKDVPATVDGMLGGYGHISSIDINSSRKFLQRFLRDGPNRTGTTRALDCGAGIGRITKRLLLPLFKTVDMVDVTEDFLTKAKSYLGEEGRRVRNYFCCGLQDFSPEPNSYDVIWIQWVIGHLTDNHLSDFLKRCRAGLRPNGIVVIKDNMAQEGVIMDDVDSSVCRDLDVVRKIIRRAGLHLLAEERQENFPDEIYHVYTFAMR</sequence>
<comment type="catalytic activity">
    <reaction evidence="9">
        <text>N-terminal L-prolyl-L-prolyl-L-lysyl-[protein] + 2 S-adenosyl-L-methionine = N-terminal N,N-dimethyl-L-prolyl-L-prolyl-L-lysyl-[protein] + 2 S-adenosyl-L-homocysteine + 2 H(+)</text>
        <dbReference type="Rhea" id="RHEA:54736"/>
        <dbReference type="Rhea" id="RHEA-COMP:13787"/>
        <dbReference type="Rhea" id="RHEA-COMP:13974"/>
        <dbReference type="ChEBI" id="CHEBI:15378"/>
        <dbReference type="ChEBI" id="CHEBI:57856"/>
        <dbReference type="ChEBI" id="CHEBI:59789"/>
        <dbReference type="ChEBI" id="CHEBI:138059"/>
        <dbReference type="ChEBI" id="CHEBI:138318"/>
        <dbReference type="EC" id="2.1.1.244"/>
    </reaction>
</comment>
<keyword evidence="3" id="KW-0489">Methyltransferase</keyword>
<name>G1N0D6_MELGA</name>